<evidence type="ECO:0000313" key="5">
    <source>
        <dbReference type="Proteomes" id="UP000703315"/>
    </source>
</evidence>
<feature type="compositionally biased region" description="Acidic residues" evidence="1">
    <location>
        <begin position="232"/>
        <end position="243"/>
    </location>
</feature>
<dbReference type="RefSeq" id="WP_303906921.1">
    <property type="nucleotide sequence ID" value="NZ_DYXC01000118.1"/>
</dbReference>
<gene>
    <name evidence="4" type="ORF">K8V32_10520</name>
</gene>
<feature type="domain" description="Htaa" evidence="3">
    <location>
        <begin position="276"/>
        <end position="432"/>
    </location>
</feature>
<evidence type="ECO:0000259" key="3">
    <source>
        <dbReference type="Pfam" id="PF04213"/>
    </source>
</evidence>
<dbReference type="AlphaFoldDB" id="A0A921K7V1"/>
<feature type="domain" description="Htaa" evidence="3">
    <location>
        <begin position="54"/>
        <end position="221"/>
    </location>
</feature>
<feature type="chain" id="PRO_5038105676" evidence="2">
    <location>
        <begin position="34"/>
        <end position="825"/>
    </location>
</feature>
<evidence type="ECO:0000256" key="1">
    <source>
        <dbReference type="SAM" id="MobiDB-lite"/>
    </source>
</evidence>
<accession>A0A921K7V1</accession>
<feature type="domain" description="Htaa" evidence="3">
    <location>
        <begin position="479"/>
        <end position="621"/>
    </location>
</feature>
<dbReference type="Pfam" id="PF04213">
    <property type="entry name" value="HtaA"/>
    <property type="match status" value="3"/>
</dbReference>
<reference evidence="4" key="1">
    <citation type="journal article" date="2021" name="PeerJ">
        <title>Extensive microbial diversity within the chicken gut microbiome revealed by metagenomics and culture.</title>
        <authorList>
            <person name="Gilroy R."/>
            <person name="Ravi A."/>
            <person name="Getino M."/>
            <person name="Pursley I."/>
            <person name="Horton D.L."/>
            <person name="Alikhan N.F."/>
            <person name="Baker D."/>
            <person name="Gharbi K."/>
            <person name="Hall N."/>
            <person name="Watson M."/>
            <person name="Adriaenssens E.M."/>
            <person name="Foster-Nyarko E."/>
            <person name="Jarju S."/>
            <person name="Secka A."/>
            <person name="Antonio M."/>
            <person name="Oren A."/>
            <person name="Chaudhuri R.R."/>
            <person name="La Ragione R."/>
            <person name="Hildebrand F."/>
            <person name="Pallen M.J."/>
        </authorList>
    </citation>
    <scope>NUCLEOTIDE SEQUENCE</scope>
    <source>
        <strain evidence="4">ChiHjej13B12-14962</strain>
    </source>
</reference>
<sequence length="825" mass="85810">MGRIYALNPVLRTSMLMLVIAVLSIASSAFALASTTHNDPATESTTSRMAVEGGELTWGISDSWRTYLNRSFVGGHTIPQAPAREAQDNRATLVEASGWIDIEDGSGSIEYNGGITSQGHKGYTNPDEWGLDQTLSQLKIELASQQTAKLTALVSQSSALPAFPKYSDQRVHIANLTFSADQLHTGEITASAEFAPDGADIYARLNEKYEPGAAMDDVVFSFTTSGPVPEPSEPESPDPEETEKPDPGQTSQPTPTPSQPTEEPTASAPSTRGVEGSLQWGVRESFRKYVVGPIANGKITPSSGAKQISGNGVFTFPQAARGSKWNGATGQIQYAGNVNFYGHSGVMDVTLSNPIIVVENARSAKVQTHFNGKTITIGNIDLSGAKMSSLQGDAVQYQNAPVTLHSEGVAFFAHNGEGFYNAGDKLDAITFTVGDSSKTDVAKTPSSKNVGSQQTDGGSSSTSNAETPATTTGTGSAAGSLKWGVSSYFAKYTTEKSGTSGCPTPSKHCAGGNIETSGVGSGWLFPQATGGTWNDENHTGTVNFSGVVQFNGYGMTMFQVANPSITVHNDSSATISTGNTTNHGQASYQLDLSRGTKTVNDDGTVTWSNVPVNGALAGISAHQSIGLDPLTLTVGTANDAAFGAGAQGDDGSSTNEATYEAAETAPTTEGLEVLTPADRIREGGRIKVKAEGFDAEDAGILAVLYDQAGGTEPTILDDTATADENGVVQWSGTLPEGITGEHVLTLQGSHDAGAAIDILPAEAIATIAPIDELAADLGDRILIAASGMQPWEWWASAGALLSIAGCSTALTLRHRRNQVPGALQG</sequence>
<evidence type="ECO:0000313" key="4">
    <source>
        <dbReference type="EMBL" id="HJF15215.1"/>
    </source>
</evidence>
<organism evidence="4 5">
    <name type="scientific">Enteractinococcus helveticum</name>
    <dbReference type="NCBI Taxonomy" id="1837282"/>
    <lineage>
        <taxon>Bacteria</taxon>
        <taxon>Bacillati</taxon>
        <taxon>Actinomycetota</taxon>
        <taxon>Actinomycetes</taxon>
        <taxon>Micrococcales</taxon>
        <taxon>Micrococcaceae</taxon>
    </lineage>
</organism>
<evidence type="ECO:0000256" key="2">
    <source>
        <dbReference type="SAM" id="SignalP"/>
    </source>
</evidence>
<keyword evidence="2" id="KW-0732">Signal</keyword>
<feature type="signal peptide" evidence="2">
    <location>
        <begin position="1"/>
        <end position="33"/>
    </location>
</feature>
<feature type="region of interest" description="Disordered" evidence="1">
    <location>
        <begin position="221"/>
        <end position="278"/>
    </location>
</feature>
<proteinExistence type="predicted"/>
<dbReference type="InterPro" id="IPR007331">
    <property type="entry name" value="Htaa"/>
</dbReference>
<protein>
    <submittedName>
        <fullName evidence="4">HtaA domain-containing protein</fullName>
    </submittedName>
</protein>
<name>A0A921K7V1_9MICC</name>
<comment type="caution">
    <text evidence="4">The sequence shown here is derived from an EMBL/GenBank/DDBJ whole genome shotgun (WGS) entry which is preliminary data.</text>
</comment>
<reference evidence="4" key="2">
    <citation type="submission" date="2021-09" db="EMBL/GenBank/DDBJ databases">
        <authorList>
            <person name="Gilroy R."/>
        </authorList>
    </citation>
    <scope>NUCLEOTIDE SEQUENCE</scope>
    <source>
        <strain evidence="4">ChiHjej13B12-14962</strain>
    </source>
</reference>
<feature type="compositionally biased region" description="Low complexity" evidence="1">
    <location>
        <begin position="247"/>
        <end position="265"/>
    </location>
</feature>
<feature type="region of interest" description="Disordered" evidence="1">
    <location>
        <begin position="437"/>
        <end position="477"/>
    </location>
</feature>
<dbReference type="Proteomes" id="UP000703315">
    <property type="component" value="Unassembled WGS sequence"/>
</dbReference>
<feature type="compositionally biased region" description="Low complexity" evidence="1">
    <location>
        <begin position="451"/>
        <end position="477"/>
    </location>
</feature>
<dbReference type="EMBL" id="DYXC01000118">
    <property type="protein sequence ID" value="HJF15215.1"/>
    <property type="molecule type" value="Genomic_DNA"/>
</dbReference>